<feature type="chain" id="PRO_5002545786" evidence="1">
    <location>
        <begin position="28"/>
        <end position="51"/>
    </location>
</feature>
<dbReference type="Proteomes" id="UP000034164">
    <property type="component" value="Unassembled WGS sequence"/>
</dbReference>
<dbReference type="AlphaFoldDB" id="A0A0G2J3H7"/>
<keyword evidence="1" id="KW-0732">Signal</keyword>
<reference evidence="3" key="1">
    <citation type="journal article" date="2015" name="PLoS Genet.">
        <title>The dynamic genome and transcriptome of the human fungal pathogen Blastomyces and close relative Emmonsia.</title>
        <authorList>
            <person name="Munoz J.F."/>
            <person name="Gauthier G.M."/>
            <person name="Desjardins C.A."/>
            <person name="Gallo J.E."/>
            <person name="Holder J."/>
            <person name="Sullivan T.D."/>
            <person name="Marty A.J."/>
            <person name="Carmen J.C."/>
            <person name="Chen Z."/>
            <person name="Ding L."/>
            <person name="Gujja S."/>
            <person name="Magrini V."/>
            <person name="Misas E."/>
            <person name="Mitreva M."/>
            <person name="Priest M."/>
            <person name="Saif S."/>
            <person name="Whiston E.A."/>
            <person name="Young S."/>
            <person name="Zeng Q."/>
            <person name="Goldman W.E."/>
            <person name="Mardis E.R."/>
            <person name="Taylor J.W."/>
            <person name="McEwen J.G."/>
            <person name="Clay O.K."/>
            <person name="Klein B.S."/>
            <person name="Cuomo C.A."/>
        </authorList>
    </citation>
    <scope>NUCLEOTIDE SEQUENCE [LARGE SCALE GENOMIC DNA]</scope>
    <source>
        <strain evidence="3">UAMH 3008</strain>
    </source>
</reference>
<sequence length="51" mass="5898">MTRAGPRIALACLPLLTAPGLWRCGTCAQTRRCMRHARRRRRHAMQLLNRV</sequence>
<proteinExistence type="predicted"/>
<feature type="signal peptide" evidence="1">
    <location>
        <begin position="1"/>
        <end position="27"/>
    </location>
</feature>
<name>A0A0G2J3H7_9EURO</name>
<dbReference type="EMBL" id="LCZI01000705">
    <property type="protein sequence ID" value="KKZ65024.1"/>
    <property type="molecule type" value="Genomic_DNA"/>
</dbReference>
<accession>A0A0G2J3H7</accession>
<comment type="caution">
    <text evidence="2">The sequence shown here is derived from an EMBL/GenBank/DDBJ whole genome shotgun (WGS) entry which is preliminary data.</text>
</comment>
<evidence type="ECO:0000313" key="2">
    <source>
        <dbReference type="EMBL" id="KKZ65024.1"/>
    </source>
</evidence>
<dbReference type="VEuPathDB" id="FungiDB:EMCG_09047"/>
<gene>
    <name evidence="2" type="ORF">EMCG_09047</name>
</gene>
<evidence type="ECO:0000313" key="3">
    <source>
        <dbReference type="Proteomes" id="UP000034164"/>
    </source>
</evidence>
<evidence type="ECO:0000256" key="1">
    <source>
        <dbReference type="SAM" id="SignalP"/>
    </source>
</evidence>
<organism evidence="2 3">
    <name type="scientific">[Emmonsia] crescens</name>
    <dbReference type="NCBI Taxonomy" id="73230"/>
    <lineage>
        <taxon>Eukaryota</taxon>
        <taxon>Fungi</taxon>
        <taxon>Dikarya</taxon>
        <taxon>Ascomycota</taxon>
        <taxon>Pezizomycotina</taxon>
        <taxon>Eurotiomycetes</taxon>
        <taxon>Eurotiomycetidae</taxon>
        <taxon>Onygenales</taxon>
        <taxon>Ajellomycetaceae</taxon>
        <taxon>Emergomyces</taxon>
    </lineage>
</organism>
<protein>
    <submittedName>
        <fullName evidence="2">Uncharacterized protein</fullName>
    </submittedName>
</protein>